<dbReference type="OrthoDB" id="7305532at2"/>
<protein>
    <submittedName>
        <fullName evidence="1">Uncharacterized protein</fullName>
    </submittedName>
</protein>
<dbReference type="EMBL" id="SKBM01000011">
    <property type="protein sequence ID" value="TCZ61160.1"/>
    <property type="molecule type" value="Genomic_DNA"/>
</dbReference>
<organism evidence="1 2">
    <name type="scientific">Roseicella aquatilis</name>
    <dbReference type="NCBI Taxonomy" id="2527868"/>
    <lineage>
        <taxon>Bacteria</taxon>
        <taxon>Pseudomonadati</taxon>
        <taxon>Pseudomonadota</taxon>
        <taxon>Alphaproteobacteria</taxon>
        <taxon>Acetobacterales</taxon>
        <taxon>Roseomonadaceae</taxon>
        <taxon>Roseicella</taxon>
    </lineage>
</organism>
<dbReference type="Proteomes" id="UP000295023">
    <property type="component" value="Unassembled WGS sequence"/>
</dbReference>
<dbReference type="AlphaFoldDB" id="A0A4R4DN39"/>
<reference evidence="1 2" key="1">
    <citation type="submission" date="2019-03" db="EMBL/GenBank/DDBJ databases">
        <title>Paracraurococcus aquatilis NE82 genome sequence.</title>
        <authorList>
            <person name="Zhao Y."/>
            <person name="Du Z."/>
        </authorList>
    </citation>
    <scope>NUCLEOTIDE SEQUENCE [LARGE SCALE GENOMIC DNA]</scope>
    <source>
        <strain evidence="1 2">NE82</strain>
    </source>
</reference>
<name>A0A4R4DN39_9PROT</name>
<accession>A0A4R4DN39</accession>
<comment type="caution">
    <text evidence="1">The sequence shown here is derived from an EMBL/GenBank/DDBJ whole genome shotgun (WGS) entry which is preliminary data.</text>
</comment>
<evidence type="ECO:0000313" key="2">
    <source>
        <dbReference type="Proteomes" id="UP000295023"/>
    </source>
</evidence>
<proteinExistence type="predicted"/>
<dbReference type="RefSeq" id="WP_132289954.1">
    <property type="nucleotide sequence ID" value="NZ_SKBM01000011.1"/>
</dbReference>
<sequence>MTQPSDRLDLTPPERELIRREFCRRFGQDPALADGIFLRLWRTGPRAGQPKIPKAMEGLIARGLMAVSAEPPTILGTRAHFTPAGYEALRRLLADRRAMDPERYGHLRRELGLGPPGEDRAV</sequence>
<evidence type="ECO:0000313" key="1">
    <source>
        <dbReference type="EMBL" id="TCZ61160.1"/>
    </source>
</evidence>
<gene>
    <name evidence="1" type="ORF">EXY23_13615</name>
</gene>
<keyword evidence="2" id="KW-1185">Reference proteome</keyword>